<dbReference type="InterPro" id="IPR036915">
    <property type="entry name" value="Cyclin-like_sf"/>
</dbReference>
<dbReference type="CDD" id="cd20540">
    <property type="entry name" value="CYCLIN_CCNY_like"/>
    <property type="match status" value="1"/>
</dbReference>
<name>A0A0M0LR87_9EUKA</name>
<evidence type="ECO:0000313" key="3">
    <source>
        <dbReference type="Proteomes" id="UP000037460"/>
    </source>
</evidence>
<comment type="caution">
    <text evidence="2">The sequence shown here is derived from an EMBL/GenBank/DDBJ whole genome shotgun (WGS) entry which is preliminary data.</text>
</comment>
<feature type="region of interest" description="Disordered" evidence="1">
    <location>
        <begin position="19"/>
        <end position="43"/>
    </location>
</feature>
<feature type="compositionally biased region" description="Low complexity" evidence="1">
    <location>
        <begin position="175"/>
        <end position="191"/>
    </location>
</feature>
<keyword evidence="3" id="KW-1185">Reference proteome</keyword>
<feature type="compositionally biased region" description="Polar residues" evidence="1">
    <location>
        <begin position="27"/>
        <end position="38"/>
    </location>
</feature>
<sequence length="354" mass="37895">MGDGLRALLNTTWDRERTLGLKAGKPSNEQLLSDSPEGTATGDETPIAAAIGALVSQLPPIKQKFEVPVSSPGGMRRNLTAAAALSSAADSEKDSSPSASGMRRNTSASTLSELRQREQQSTKLALAGSCQTVIEAVACKLLEQVLGKEGMLAAMRENRASQSIPEENAPAAAFSSSSRPGSPVKSSGSRRPSGEVPDAAGSTNSTSTIVPPPGISAMLQSYIHTIVKHLELPNSCIVAALIYVMRAIEGSSRFSLSLTNWQPCLLAAFVIAAKLSFDEPVWNEDFVKALRISNVQVSQISRWEADFLQLLSYNTNVTVAQYAAMCFDLQKAHEQLHQKPCHFFTYLMSLSAPQ</sequence>
<feature type="region of interest" description="Disordered" evidence="1">
    <location>
        <begin position="82"/>
        <end position="116"/>
    </location>
</feature>
<dbReference type="Proteomes" id="UP000037460">
    <property type="component" value="Unassembled WGS sequence"/>
</dbReference>
<feature type="compositionally biased region" description="Polar residues" evidence="1">
    <location>
        <begin position="103"/>
        <end position="113"/>
    </location>
</feature>
<evidence type="ECO:0000256" key="1">
    <source>
        <dbReference type="SAM" id="MobiDB-lite"/>
    </source>
</evidence>
<organism evidence="2 3">
    <name type="scientific">Chrysochromulina tobinii</name>
    <dbReference type="NCBI Taxonomy" id="1460289"/>
    <lineage>
        <taxon>Eukaryota</taxon>
        <taxon>Haptista</taxon>
        <taxon>Haptophyta</taxon>
        <taxon>Prymnesiophyceae</taxon>
        <taxon>Prymnesiales</taxon>
        <taxon>Chrysochromulinaceae</taxon>
        <taxon>Chrysochromulina</taxon>
    </lineage>
</organism>
<dbReference type="InterPro" id="IPR013922">
    <property type="entry name" value="Cyclin_PHO80-like"/>
</dbReference>
<dbReference type="OrthoDB" id="337735at2759"/>
<gene>
    <name evidence="2" type="ORF">Ctob_015557</name>
</gene>
<reference evidence="3" key="1">
    <citation type="journal article" date="2015" name="PLoS Genet.">
        <title>Genome Sequence and Transcriptome Analyses of Chrysochromulina tobin: Metabolic Tools for Enhanced Algal Fitness in the Prominent Order Prymnesiales (Haptophyceae).</title>
        <authorList>
            <person name="Hovde B.T."/>
            <person name="Deodato C.R."/>
            <person name="Hunsperger H.M."/>
            <person name="Ryken S.A."/>
            <person name="Yost W."/>
            <person name="Jha R.K."/>
            <person name="Patterson J."/>
            <person name="Monnat R.J. Jr."/>
            <person name="Barlow S.B."/>
            <person name="Starkenburg S.R."/>
            <person name="Cattolico R.A."/>
        </authorList>
    </citation>
    <scope>NUCLEOTIDE SEQUENCE</scope>
    <source>
        <strain evidence="3">CCMP291</strain>
    </source>
</reference>
<dbReference type="EMBL" id="JWZX01000307">
    <property type="protein sequence ID" value="KOO53263.1"/>
    <property type="molecule type" value="Genomic_DNA"/>
</dbReference>
<protein>
    <submittedName>
        <fullName evidence="2">Cyclin y-like 2</fullName>
    </submittedName>
</protein>
<accession>A0A0M0LR87</accession>
<dbReference type="AlphaFoldDB" id="A0A0M0LR87"/>
<dbReference type="PANTHER" id="PTHR15615">
    <property type="match status" value="1"/>
</dbReference>
<dbReference type="GO" id="GO:0019901">
    <property type="term" value="F:protein kinase binding"/>
    <property type="evidence" value="ECO:0007669"/>
    <property type="project" value="InterPro"/>
</dbReference>
<evidence type="ECO:0000313" key="2">
    <source>
        <dbReference type="EMBL" id="KOO53263.1"/>
    </source>
</evidence>
<dbReference type="Pfam" id="PF08613">
    <property type="entry name" value="Cyclin"/>
    <property type="match status" value="1"/>
</dbReference>
<dbReference type="Gene3D" id="1.10.472.10">
    <property type="entry name" value="Cyclin-like"/>
    <property type="match status" value="1"/>
</dbReference>
<proteinExistence type="predicted"/>
<dbReference type="PANTHER" id="PTHR15615:SF108">
    <property type="entry name" value="PROTEIN CNPPD1"/>
    <property type="match status" value="1"/>
</dbReference>
<feature type="region of interest" description="Disordered" evidence="1">
    <location>
        <begin position="159"/>
        <end position="209"/>
    </location>
</feature>
<dbReference type="SUPFAM" id="SSF47954">
    <property type="entry name" value="Cyclin-like"/>
    <property type="match status" value="1"/>
</dbReference>